<keyword evidence="2" id="KW-1185">Reference proteome</keyword>
<organism evidence="1 2">
    <name type="scientific">Pseudoneobacillus rhizosphaerae</name>
    <dbReference type="NCBI Taxonomy" id="2880968"/>
    <lineage>
        <taxon>Bacteria</taxon>
        <taxon>Bacillati</taxon>
        <taxon>Bacillota</taxon>
        <taxon>Bacilli</taxon>
        <taxon>Bacillales</taxon>
        <taxon>Bacillaceae</taxon>
        <taxon>Pseudoneobacillus</taxon>
    </lineage>
</organism>
<dbReference type="Proteomes" id="UP000789845">
    <property type="component" value="Unassembled WGS sequence"/>
</dbReference>
<gene>
    <name evidence="1" type="ORF">NEOCIP111885_03696</name>
</gene>
<name>A0A9C7GCU4_9BACI</name>
<dbReference type="EMBL" id="CAKJTG010000026">
    <property type="protein sequence ID" value="CAG9609953.1"/>
    <property type="molecule type" value="Genomic_DNA"/>
</dbReference>
<sequence length="206" mass="24497">MSEFTFGFLVGNSEQNQHFVKELANTPIIKPLNNDWLVFNYEEYGVPESILNLSKSTPVLLFHNAEDHGWGFEIFQNGARISKLDISYEMEEEFIWKEFEKRYPDMDDYIEFMYMNPEGQEIYSRLKEELNISEKVSEQFDTLDIKAFSLFSVEEARIKELNNILTPSHLLSLEDIFGLVESFKKILNMEEMSWIRPDRPDWFFEN</sequence>
<dbReference type="AlphaFoldDB" id="A0A9C7GCU4"/>
<reference evidence="1" key="1">
    <citation type="submission" date="2021-10" db="EMBL/GenBank/DDBJ databases">
        <authorList>
            <person name="Criscuolo A."/>
        </authorList>
    </citation>
    <scope>NUCLEOTIDE SEQUENCE</scope>
    <source>
        <strain evidence="1">CIP111885</strain>
    </source>
</reference>
<proteinExistence type="predicted"/>
<evidence type="ECO:0000313" key="1">
    <source>
        <dbReference type="EMBL" id="CAG9609953.1"/>
    </source>
</evidence>
<comment type="caution">
    <text evidence="1">The sequence shown here is derived from an EMBL/GenBank/DDBJ whole genome shotgun (WGS) entry which is preliminary data.</text>
</comment>
<protein>
    <submittedName>
        <fullName evidence="1">Uncharacterized protein</fullName>
    </submittedName>
</protein>
<dbReference type="RefSeq" id="WP_230498182.1">
    <property type="nucleotide sequence ID" value="NZ_CAKJTG010000026.1"/>
</dbReference>
<evidence type="ECO:0000313" key="2">
    <source>
        <dbReference type="Proteomes" id="UP000789845"/>
    </source>
</evidence>
<accession>A0A9C7GCU4</accession>